<dbReference type="Pfam" id="PF03099">
    <property type="entry name" value="BPL_LplA_LipB"/>
    <property type="match status" value="1"/>
</dbReference>
<dbReference type="InterPro" id="IPR004143">
    <property type="entry name" value="BPL_LPL_catalytic"/>
</dbReference>
<protein>
    <submittedName>
        <fullName evidence="3">Biotin--acetyl-CoA-carboxylase ligase</fullName>
    </submittedName>
</protein>
<keyword evidence="4" id="KW-1185">Reference proteome</keyword>
<dbReference type="InterPro" id="IPR004408">
    <property type="entry name" value="Biotin_CoA_COase_ligase"/>
</dbReference>
<reference evidence="3 4" key="1">
    <citation type="submission" date="2017-08" db="EMBL/GenBank/DDBJ databases">
        <title>Complete genome sequence of Mucilaginibacter sp. strain BJC16-A31.</title>
        <authorList>
            <consortium name="Henan University of Science and Technology"/>
            <person name="You X."/>
        </authorList>
    </citation>
    <scope>NUCLEOTIDE SEQUENCE [LARGE SCALE GENOMIC DNA]</scope>
    <source>
        <strain evidence="3 4">BJC16-A31</strain>
    </source>
</reference>
<feature type="domain" description="BPL/LPL catalytic" evidence="2">
    <location>
        <begin position="1"/>
        <end position="191"/>
    </location>
</feature>
<name>A0A223NRC7_9SPHI</name>
<dbReference type="Proteomes" id="UP000215002">
    <property type="component" value="Chromosome"/>
</dbReference>
<dbReference type="SUPFAM" id="SSF55681">
    <property type="entry name" value="Class II aaRS and biotin synthetases"/>
    <property type="match status" value="1"/>
</dbReference>
<dbReference type="EMBL" id="CP022743">
    <property type="protein sequence ID" value="ASU32356.1"/>
    <property type="molecule type" value="Genomic_DNA"/>
</dbReference>
<evidence type="ECO:0000313" key="4">
    <source>
        <dbReference type="Proteomes" id="UP000215002"/>
    </source>
</evidence>
<dbReference type="PANTHER" id="PTHR12835">
    <property type="entry name" value="BIOTIN PROTEIN LIGASE"/>
    <property type="match status" value="1"/>
</dbReference>
<dbReference type="PROSITE" id="PS51733">
    <property type="entry name" value="BPL_LPL_CATALYTIC"/>
    <property type="match status" value="1"/>
</dbReference>
<dbReference type="GO" id="GO:0004077">
    <property type="term" value="F:biotin--[biotin carboxyl-carrier protein] ligase activity"/>
    <property type="evidence" value="ECO:0007669"/>
    <property type="project" value="InterPro"/>
</dbReference>
<evidence type="ECO:0000313" key="3">
    <source>
        <dbReference type="EMBL" id="ASU32356.1"/>
    </source>
</evidence>
<dbReference type="OrthoDB" id="9807064at2"/>
<gene>
    <name evidence="3" type="ORF">MuYL_0453</name>
</gene>
<dbReference type="RefSeq" id="WP_094568961.1">
    <property type="nucleotide sequence ID" value="NZ_CP022743.1"/>
</dbReference>
<dbReference type="AlphaFoldDB" id="A0A223NRC7"/>
<dbReference type="Gene3D" id="3.30.930.10">
    <property type="entry name" value="Bira Bifunctional Protein, Domain 2"/>
    <property type="match status" value="1"/>
</dbReference>
<dbReference type="CDD" id="cd16442">
    <property type="entry name" value="BPL"/>
    <property type="match status" value="1"/>
</dbReference>
<evidence type="ECO:0000256" key="1">
    <source>
        <dbReference type="ARBA" id="ARBA00022598"/>
    </source>
</evidence>
<dbReference type="KEGG" id="muc:MuYL_0453"/>
<sequence>MQNNIFSGLFVGQNFITIKEVGSTNNFLKELASNSKPVIEGTVIMAENQYAGRGQQQNGWHAEPGKNLTFSILLKPIFLPVTEQFDLVRAVSLGVFDALEPLLSNKLKIKWPNDIYYGDRKLGGMLIENMIQGGQIKNAIVGIGLNINQEIFPDHLPGAISVKQILHQDYDLKGLLSEICSHIEAWYLNLKAGKKSFVRESYLNRLYWLNERKYFRSKGEMFEGVIDRVKDNGILVVKNNNNQELEFSLKEIEFLYK</sequence>
<accession>A0A223NRC7</accession>
<dbReference type="NCBIfam" id="TIGR00121">
    <property type="entry name" value="birA_ligase"/>
    <property type="match status" value="1"/>
</dbReference>
<dbReference type="GO" id="GO:0005737">
    <property type="term" value="C:cytoplasm"/>
    <property type="evidence" value="ECO:0007669"/>
    <property type="project" value="TreeGrafter"/>
</dbReference>
<dbReference type="PANTHER" id="PTHR12835:SF5">
    <property type="entry name" value="BIOTIN--PROTEIN LIGASE"/>
    <property type="match status" value="1"/>
</dbReference>
<dbReference type="InterPro" id="IPR045864">
    <property type="entry name" value="aa-tRNA-synth_II/BPL/LPL"/>
</dbReference>
<keyword evidence="1 3" id="KW-0436">Ligase</keyword>
<evidence type="ECO:0000259" key="2">
    <source>
        <dbReference type="PROSITE" id="PS51733"/>
    </source>
</evidence>
<organism evidence="3 4">
    <name type="scientific">Mucilaginibacter xinganensis</name>
    <dbReference type="NCBI Taxonomy" id="1234841"/>
    <lineage>
        <taxon>Bacteria</taxon>
        <taxon>Pseudomonadati</taxon>
        <taxon>Bacteroidota</taxon>
        <taxon>Sphingobacteriia</taxon>
        <taxon>Sphingobacteriales</taxon>
        <taxon>Sphingobacteriaceae</taxon>
        <taxon>Mucilaginibacter</taxon>
    </lineage>
</organism>
<proteinExistence type="predicted"/>